<proteinExistence type="predicted"/>
<dbReference type="InterPro" id="IPR021980">
    <property type="entry name" value="PHTF1/2_N"/>
</dbReference>
<evidence type="ECO:0000313" key="9">
    <source>
        <dbReference type="Proteomes" id="UP000499080"/>
    </source>
</evidence>
<evidence type="ECO:0000313" key="8">
    <source>
        <dbReference type="EMBL" id="GBL77541.1"/>
    </source>
</evidence>
<evidence type="ECO:0000259" key="7">
    <source>
        <dbReference type="Pfam" id="PF12129"/>
    </source>
</evidence>
<keyword evidence="4 6" id="KW-0472">Membrane</keyword>
<dbReference type="InterPro" id="IPR039775">
    <property type="entry name" value="PHTF1/2"/>
</dbReference>
<keyword evidence="2 6" id="KW-0812">Transmembrane</keyword>
<dbReference type="SUPFAM" id="SSF47353">
    <property type="entry name" value="Retrovirus capsid dimerization domain-like"/>
    <property type="match status" value="1"/>
</dbReference>
<evidence type="ECO:0000256" key="1">
    <source>
        <dbReference type="ARBA" id="ARBA00004141"/>
    </source>
</evidence>
<dbReference type="PANTHER" id="PTHR12680">
    <property type="entry name" value="PUTATIVE HOMEODOMAIN TRANSCRIPTION FACTOR PHTF"/>
    <property type="match status" value="1"/>
</dbReference>
<comment type="subcellular location">
    <subcellularLocation>
        <location evidence="1">Membrane</location>
        <topology evidence="1">Multi-pass membrane protein</topology>
    </subcellularLocation>
</comment>
<sequence>MSSLISALNWYHQKIGAYDKELWEKSVDQRILRGVCAIPKRTTRIKTELIDVDLVRGSAFAKAKPQHNWIAATVSGIKRVFFLPFFYSWWKLQTNSLVSCTLVILYFLQILAMYLYFSADEKDFPDVPVSEILTPVAMTFILGIVHSQIVATFSSKKTRKHVTRDKRRQNEIAEQRRLDEIAERRHQDEIAERKRKDEMEFELQKIRLETEGRSLNSNSVANQIVNSTQIKPKLEIHHLMQKFNSDENDISLYLIMFERLAKQAEILENTWVLLGLLSYDVAQLIAREPDEIANDYGEVKKILLKQYKLMPEKFRQKFFMHNKNLGSTWKNFAYELRSFFNEWVNGVKADSFEKLSDLIITDQIKRKVSQEIKDHFIDEWSKLNSPDDLVEKLDDYDTLSSTFRSKQPQKELRQAELL</sequence>
<organism evidence="8 9">
    <name type="scientific">Araneus ventricosus</name>
    <name type="common">Orbweaver spider</name>
    <name type="synonym">Epeira ventricosa</name>
    <dbReference type="NCBI Taxonomy" id="182803"/>
    <lineage>
        <taxon>Eukaryota</taxon>
        <taxon>Metazoa</taxon>
        <taxon>Ecdysozoa</taxon>
        <taxon>Arthropoda</taxon>
        <taxon>Chelicerata</taxon>
        <taxon>Arachnida</taxon>
        <taxon>Araneae</taxon>
        <taxon>Araneomorphae</taxon>
        <taxon>Entelegynae</taxon>
        <taxon>Araneoidea</taxon>
        <taxon>Araneidae</taxon>
        <taxon>Araneus</taxon>
    </lineage>
</organism>
<feature type="domain" description="PHTF1/2 N-terminal" evidence="7">
    <location>
        <begin position="6"/>
        <end position="154"/>
    </location>
</feature>
<reference evidence="8 9" key="1">
    <citation type="journal article" date="2019" name="Sci. Rep.">
        <title>Orb-weaving spider Araneus ventricosus genome elucidates the spidroin gene catalogue.</title>
        <authorList>
            <person name="Kono N."/>
            <person name="Nakamura H."/>
            <person name="Ohtoshi R."/>
            <person name="Moran D.A.P."/>
            <person name="Shinohara A."/>
            <person name="Yoshida Y."/>
            <person name="Fujiwara M."/>
            <person name="Mori M."/>
            <person name="Tomita M."/>
            <person name="Arakawa K."/>
        </authorList>
    </citation>
    <scope>NUCLEOTIDE SEQUENCE [LARGE SCALE GENOMIC DNA]</scope>
</reference>
<name>A0A4Y2ACC9_ARAVE</name>
<evidence type="ECO:0000256" key="3">
    <source>
        <dbReference type="ARBA" id="ARBA00022989"/>
    </source>
</evidence>
<dbReference type="Gene3D" id="1.10.4020.10">
    <property type="entry name" value="DNA breaking-rejoining enzymes"/>
    <property type="match status" value="1"/>
</dbReference>
<dbReference type="EMBL" id="BGPR01000012">
    <property type="protein sequence ID" value="GBL77541.1"/>
    <property type="molecule type" value="Genomic_DNA"/>
</dbReference>
<dbReference type="AlphaFoldDB" id="A0A4Y2ACC9"/>
<evidence type="ECO:0000256" key="5">
    <source>
        <dbReference type="ARBA" id="ARBA00023180"/>
    </source>
</evidence>
<dbReference type="GO" id="GO:0003677">
    <property type="term" value="F:DNA binding"/>
    <property type="evidence" value="ECO:0007669"/>
    <property type="project" value="UniProtKB-KW"/>
</dbReference>
<dbReference type="GO" id="GO:0005783">
    <property type="term" value="C:endoplasmic reticulum"/>
    <property type="evidence" value="ECO:0007669"/>
    <property type="project" value="InterPro"/>
</dbReference>
<accession>A0A4Y2ACC9</accession>
<comment type="caution">
    <text evidence="8">The sequence shown here is derived from an EMBL/GenBank/DDBJ whole genome shotgun (WGS) entry which is preliminary data.</text>
</comment>
<feature type="transmembrane region" description="Helical" evidence="6">
    <location>
        <begin position="132"/>
        <end position="154"/>
    </location>
</feature>
<keyword evidence="8" id="KW-0371">Homeobox</keyword>
<dbReference type="Pfam" id="PF12129">
    <property type="entry name" value="PHTF1-2_N"/>
    <property type="match status" value="1"/>
</dbReference>
<dbReference type="Proteomes" id="UP000499080">
    <property type="component" value="Unassembled WGS sequence"/>
</dbReference>
<dbReference type="OrthoDB" id="10066656at2759"/>
<dbReference type="GO" id="GO:0016020">
    <property type="term" value="C:membrane"/>
    <property type="evidence" value="ECO:0007669"/>
    <property type="project" value="UniProtKB-SubCell"/>
</dbReference>
<keyword evidence="8" id="KW-0238">DNA-binding</keyword>
<keyword evidence="9" id="KW-1185">Reference proteome</keyword>
<keyword evidence="3 6" id="KW-1133">Transmembrane helix</keyword>
<evidence type="ECO:0000256" key="2">
    <source>
        <dbReference type="ARBA" id="ARBA00022692"/>
    </source>
</evidence>
<evidence type="ECO:0000256" key="6">
    <source>
        <dbReference type="SAM" id="Phobius"/>
    </source>
</evidence>
<feature type="transmembrane region" description="Helical" evidence="6">
    <location>
        <begin position="69"/>
        <end position="90"/>
    </location>
</feature>
<protein>
    <submittedName>
        <fullName evidence="8">Homeodomain transcription factor 2</fullName>
    </submittedName>
</protein>
<gene>
    <name evidence="8" type="primary">PHTF2</name>
    <name evidence="8" type="ORF">AVEN_41915_1</name>
</gene>
<feature type="transmembrane region" description="Helical" evidence="6">
    <location>
        <begin position="97"/>
        <end position="117"/>
    </location>
</feature>
<dbReference type="PANTHER" id="PTHR12680:SF6">
    <property type="entry name" value="PROTEIN PHTF"/>
    <property type="match status" value="1"/>
</dbReference>
<evidence type="ECO:0000256" key="4">
    <source>
        <dbReference type="ARBA" id="ARBA00023136"/>
    </source>
</evidence>
<dbReference type="InterPro" id="IPR038269">
    <property type="entry name" value="SCAN_sf"/>
</dbReference>
<keyword evidence="5" id="KW-0325">Glycoprotein</keyword>